<dbReference type="Proteomes" id="UP001059041">
    <property type="component" value="Linkage Group LG3"/>
</dbReference>
<comment type="similarity">
    <text evidence="2">Belongs to the TMEM231 family.</text>
</comment>
<evidence type="ECO:0000256" key="4">
    <source>
        <dbReference type="ARBA" id="ARBA00022475"/>
    </source>
</evidence>
<dbReference type="InterPro" id="IPR019306">
    <property type="entry name" value="TMEM231"/>
</dbReference>
<evidence type="ECO:0000256" key="1">
    <source>
        <dbReference type="ARBA" id="ARBA00004272"/>
    </source>
</evidence>
<keyword evidence="8" id="KW-0969">Cilium</keyword>
<comment type="function">
    <text evidence="12">Transmembrane component of the tectonic-like complex, a complex localized at the transition zone of primary cilia and acting as a barrier that prevents diffusion of transmembrane proteins between the cilia and plasma membranes. Required for ciliogenesis and sonic hedgehog/SHH signaling.</text>
</comment>
<keyword evidence="5 13" id="KW-0812">Transmembrane</keyword>
<dbReference type="PANTHER" id="PTHR14605:SF1">
    <property type="entry name" value="TRANSMEMBRANE PROTEIN 231"/>
    <property type="match status" value="1"/>
</dbReference>
<evidence type="ECO:0000313" key="15">
    <source>
        <dbReference type="Proteomes" id="UP001059041"/>
    </source>
</evidence>
<evidence type="ECO:0000256" key="10">
    <source>
        <dbReference type="ARBA" id="ARBA00023180"/>
    </source>
</evidence>
<proteinExistence type="inferred from homology"/>
<evidence type="ECO:0000256" key="11">
    <source>
        <dbReference type="ARBA" id="ARBA00023273"/>
    </source>
</evidence>
<dbReference type="PANTHER" id="PTHR14605">
    <property type="entry name" value="CHST5 PROTEIN"/>
    <property type="match status" value="1"/>
</dbReference>
<keyword evidence="10" id="KW-0325">Glycoprotein</keyword>
<dbReference type="Pfam" id="PF10149">
    <property type="entry name" value="TM231"/>
    <property type="match status" value="1"/>
</dbReference>
<keyword evidence="4" id="KW-1003">Cell membrane</keyword>
<evidence type="ECO:0000313" key="14">
    <source>
        <dbReference type="EMBL" id="KAI7811585.1"/>
    </source>
</evidence>
<evidence type="ECO:0000256" key="12">
    <source>
        <dbReference type="ARBA" id="ARBA00024803"/>
    </source>
</evidence>
<keyword evidence="9 13" id="KW-0472">Membrane</keyword>
<sequence>MAFYEAYSHPALVRYKTNICTRATLFVMVVLCLTYISPLLVAYRSQGFWLKRSTYEEQPVVQFQYDMILIGATNTAGNYVAWSTFPNFNRLVGDNLRIPSVSVQEEDRNQDGKSDFLNLQINIPLKPEEQMFTIQLLLTFTYQLFRMSTVAMQTLAFVQHSSSVPGSQLFISADLRLHQRTPLPHRGVHAVYNVSVIDASSPFASSYDLANIIGLYQKRNLTTQLSGAVPVWTVGRAANTPFQIRTQINYPVDTITYPLHTVSVLISLTVSSTYRLGFWETVKFAWIQYVSVLLIFLWIFQHIQTFVFQNQVIPTTKVLPFKQHNI</sequence>
<evidence type="ECO:0000256" key="8">
    <source>
        <dbReference type="ARBA" id="ARBA00023069"/>
    </source>
</evidence>
<accession>A0A9W8C952</accession>
<dbReference type="GO" id="GO:0032880">
    <property type="term" value="P:regulation of protein localization"/>
    <property type="evidence" value="ECO:0007669"/>
    <property type="project" value="TreeGrafter"/>
</dbReference>
<dbReference type="EMBL" id="JAFHDT010000003">
    <property type="protein sequence ID" value="KAI7811585.1"/>
    <property type="molecule type" value="Genomic_DNA"/>
</dbReference>
<keyword evidence="15" id="KW-1185">Reference proteome</keyword>
<evidence type="ECO:0000256" key="6">
    <source>
        <dbReference type="ARBA" id="ARBA00022794"/>
    </source>
</evidence>
<evidence type="ECO:0000256" key="9">
    <source>
        <dbReference type="ARBA" id="ARBA00023136"/>
    </source>
</evidence>
<evidence type="ECO:0000256" key="2">
    <source>
        <dbReference type="ARBA" id="ARBA00009082"/>
    </source>
</evidence>
<evidence type="ECO:0000256" key="7">
    <source>
        <dbReference type="ARBA" id="ARBA00022989"/>
    </source>
</evidence>
<comment type="caution">
    <text evidence="14">The sequence shown here is derived from an EMBL/GenBank/DDBJ whole genome shotgun (WGS) entry which is preliminary data.</text>
</comment>
<name>A0A9W8C952_TRIRA</name>
<evidence type="ECO:0000256" key="5">
    <source>
        <dbReference type="ARBA" id="ARBA00022692"/>
    </source>
</evidence>
<evidence type="ECO:0000256" key="13">
    <source>
        <dbReference type="SAM" id="Phobius"/>
    </source>
</evidence>
<protein>
    <recommendedName>
        <fullName evidence="3">Transmembrane protein 231</fullName>
    </recommendedName>
</protein>
<keyword evidence="6" id="KW-0970">Cilium biogenesis/degradation</keyword>
<dbReference type="GO" id="GO:0060271">
    <property type="term" value="P:cilium assembly"/>
    <property type="evidence" value="ECO:0007669"/>
    <property type="project" value="TreeGrafter"/>
</dbReference>
<dbReference type="GO" id="GO:0035869">
    <property type="term" value="C:ciliary transition zone"/>
    <property type="evidence" value="ECO:0007669"/>
    <property type="project" value="TreeGrafter"/>
</dbReference>
<comment type="subcellular location">
    <subcellularLocation>
        <location evidence="1">Cell projection</location>
        <location evidence="1">Cilium membrane</location>
        <topology evidence="1">Multi-pass membrane protein</topology>
    </subcellularLocation>
</comment>
<feature type="transmembrane region" description="Helical" evidence="13">
    <location>
        <begin position="23"/>
        <end position="43"/>
    </location>
</feature>
<gene>
    <name evidence="14" type="ORF">IRJ41_001892</name>
</gene>
<organism evidence="14 15">
    <name type="scientific">Triplophysa rosa</name>
    <name type="common">Cave loach</name>
    <dbReference type="NCBI Taxonomy" id="992332"/>
    <lineage>
        <taxon>Eukaryota</taxon>
        <taxon>Metazoa</taxon>
        <taxon>Chordata</taxon>
        <taxon>Craniata</taxon>
        <taxon>Vertebrata</taxon>
        <taxon>Euteleostomi</taxon>
        <taxon>Actinopterygii</taxon>
        <taxon>Neopterygii</taxon>
        <taxon>Teleostei</taxon>
        <taxon>Ostariophysi</taxon>
        <taxon>Cypriniformes</taxon>
        <taxon>Nemacheilidae</taxon>
        <taxon>Triplophysa</taxon>
    </lineage>
</organism>
<evidence type="ECO:0000256" key="3">
    <source>
        <dbReference type="ARBA" id="ARBA00015087"/>
    </source>
</evidence>
<dbReference type="AlphaFoldDB" id="A0A9W8C952"/>
<keyword evidence="11" id="KW-0966">Cell projection</keyword>
<feature type="transmembrane region" description="Helical" evidence="13">
    <location>
        <begin position="286"/>
        <end position="308"/>
    </location>
</feature>
<keyword evidence="7 13" id="KW-1133">Transmembrane helix</keyword>
<dbReference type="GO" id="GO:0060170">
    <property type="term" value="C:ciliary membrane"/>
    <property type="evidence" value="ECO:0007669"/>
    <property type="project" value="UniProtKB-SubCell"/>
</dbReference>
<reference evidence="14" key="1">
    <citation type="submission" date="2021-02" db="EMBL/GenBank/DDBJ databases">
        <title>Comparative genomics reveals that relaxation of natural selection precedes convergent phenotypic evolution of cavefish.</title>
        <authorList>
            <person name="Peng Z."/>
        </authorList>
    </citation>
    <scope>NUCLEOTIDE SEQUENCE</scope>
    <source>
        <tissue evidence="14">Muscle</tissue>
    </source>
</reference>